<sequence length="480" mass="51975">MQLQTEAKKQPSKRKFKMPDAYVLLFFIALLCAIATYFVPAGEFKRVTNGTVTTTIPGSYHSVPQSPVGFVSFFTAIEKGMTLAAPIIFLILFTGGAIAILEKTGALDGLIYHVINKFRNQQLLFICIVAALFSILGTTGIIVNSVIGFIPIGIIVARTLKWDAIVGVAIIYLGTYAGFNATILSPSPLGISQKIAELPMFSGIGLRTAIYISFLIATILYINWYVKRLKKSNKGSILGDNWFPSNALSSEKESEKETEKTEVPWTIRHKLILLVSALSLIAFLIGAFRLHWTDAEMTATFIFIAITAGIIGGMKANDIASTFLAGCQNLIYGALIVGMARCISVILEQGKLLDTIVNQLAQSLEGHSPVFGVLGMYVSSAALHFLISSGTGESVIFIPILAPLADFMHITRQVTVQAVMLGEGVVNCLNPTSGVLMGVLAASGISYGKWIRFMAPLAFIWFIIGLIFLIVGVNIEWGPY</sequence>
<accession>A0A1S9TNF1</accession>
<keyword evidence="2" id="KW-1003">Cell membrane</keyword>
<evidence type="ECO:0000256" key="4">
    <source>
        <dbReference type="ARBA" id="ARBA00022989"/>
    </source>
</evidence>
<dbReference type="AlphaFoldDB" id="A0A1S9TNF1"/>
<evidence type="ECO:0000256" key="1">
    <source>
        <dbReference type="ARBA" id="ARBA00004651"/>
    </source>
</evidence>
<dbReference type="InterPro" id="IPR018385">
    <property type="entry name" value="C4_dicarb_anaerob_car-like"/>
</dbReference>
<evidence type="ECO:0000256" key="3">
    <source>
        <dbReference type="ARBA" id="ARBA00022692"/>
    </source>
</evidence>
<comment type="subcellular location">
    <subcellularLocation>
        <location evidence="1">Cell membrane</location>
        <topology evidence="1">Multi-pass membrane protein</topology>
    </subcellularLocation>
</comment>
<evidence type="ECO:0000256" key="6">
    <source>
        <dbReference type="SAM" id="Phobius"/>
    </source>
</evidence>
<feature type="transmembrane region" description="Helical" evidence="6">
    <location>
        <begin position="329"/>
        <end position="347"/>
    </location>
</feature>
<feature type="transmembrane region" description="Helical" evidence="6">
    <location>
        <begin position="271"/>
        <end position="292"/>
    </location>
</feature>
<evidence type="ECO:0000313" key="8">
    <source>
        <dbReference type="Proteomes" id="UP000190906"/>
    </source>
</evidence>
<dbReference type="PANTHER" id="PTHR43652">
    <property type="entry name" value="BASIC AMINO ACID ANTIPORTER YFCC-RELATED"/>
    <property type="match status" value="1"/>
</dbReference>
<proteinExistence type="predicted"/>
<feature type="transmembrane region" description="Helical" evidence="6">
    <location>
        <begin position="453"/>
        <end position="475"/>
    </location>
</feature>
<protein>
    <recommendedName>
        <fullName evidence="9">YfcC family protein</fullName>
    </recommendedName>
</protein>
<comment type="caution">
    <text evidence="7">The sequence shown here is derived from an EMBL/GenBank/DDBJ whole genome shotgun (WGS) entry which is preliminary data.</text>
</comment>
<reference evidence="7 8" key="1">
    <citation type="submission" date="2017-01" db="EMBL/GenBank/DDBJ databases">
        <title>Bacillus cereus isolates.</title>
        <authorList>
            <person name="Beno S.M."/>
        </authorList>
    </citation>
    <scope>NUCLEOTIDE SEQUENCE [LARGE SCALE GENOMIC DNA]</scope>
    <source>
        <strain evidence="7 8">FSL H8-0485</strain>
    </source>
</reference>
<dbReference type="RefSeq" id="WP_063217603.1">
    <property type="nucleotide sequence ID" value="NZ_MUAJ01000019.1"/>
</dbReference>
<organism evidence="7 8">
    <name type="scientific">Bacillus cereus</name>
    <dbReference type="NCBI Taxonomy" id="1396"/>
    <lineage>
        <taxon>Bacteria</taxon>
        <taxon>Bacillati</taxon>
        <taxon>Bacillota</taxon>
        <taxon>Bacilli</taxon>
        <taxon>Bacillales</taxon>
        <taxon>Bacillaceae</taxon>
        <taxon>Bacillus</taxon>
        <taxon>Bacillus cereus group</taxon>
    </lineage>
</organism>
<keyword evidence="3 6" id="KW-0812">Transmembrane</keyword>
<feature type="transmembrane region" description="Helical" evidence="6">
    <location>
        <begin position="83"/>
        <end position="101"/>
    </location>
</feature>
<feature type="transmembrane region" description="Helical" evidence="6">
    <location>
        <begin position="298"/>
        <end position="317"/>
    </location>
</feature>
<dbReference type="PANTHER" id="PTHR43652:SF2">
    <property type="entry name" value="BASIC AMINO ACID ANTIPORTER YFCC-RELATED"/>
    <property type="match status" value="1"/>
</dbReference>
<name>A0A1S9TNF1_BACCE</name>
<feature type="transmembrane region" description="Helical" evidence="6">
    <location>
        <begin position="21"/>
        <end position="39"/>
    </location>
</feature>
<dbReference type="Proteomes" id="UP000190906">
    <property type="component" value="Unassembled WGS sequence"/>
</dbReference>
<keyword evidence="5 6" id="KW-0472">Membrane</keyword>
<keyword evidence="4 6" id="KW-1133">Transmembrane helix</keyword>
<dbReference type="GO" id="GO:0005886">
    <property type="term" value="C:plasma membrane"/>
    <property type="evidence" value="ECO:0007669"/>
    <property type="project" value="UniProtKB-SubCell"/>
</dbReference>
<evidence type="ECO:0000256" key="2">
    <source>
        <dbReference type="ARBA" id="ARBA00022475"/>
    </source>
</evidence>
<feature type="transmembrane region" description="Helical" evidence="6">
    <location>
        <begin position="162"/>
        <end position="184"/>
    </location>
</feature>
<dbReference type="EMBL" id="MUAJ01000019">
    <property type="protein sequence ID" value="OOR11081.1"/>
    <property type="molecule type" value="Genomic_DNA"/>
</dbReference>
<gene>
    <name evidence="7" type="ORF">BW897_19795</name>
</gene>
<evidence type="ECO:0000256" key="5">
    <source>
        <dbReference type="ARBA" id="ARBA00023136"/>
    </source>
</evidence>
<dbReference type="InterPro" id="IPR051679">
    <property type="entry name" value="DASS-Related_Transporters"/>
</dbReference>
<feature type="transmembrane region" description="Helical" evidence="6">
    <location>
        <begin position="204"/>
        <end position="226"/>
    </location>
</feature>
<dbReference type="Pfam" id="PF03606">
    <property type="entry name" value="DcuC"/>
    <property type="match status" value="1"/>
</dbReference>
<evidence type="ECO:0008006" key="9">
    <source>
        <dbReference type="Google" id="ProtNLM"/>
    </source>
</evidence>
<feature type="transmembrane region" description="Helical" evidence="6">
    <location>
        <begin position="121"/>
        <end position="150"/>
    </location>
</feature>
<evidence type="ECO:0000313" key="7">
    <source>
        <dbReference type="EMBL" id="OOR11081.1"/>
    </source>
</evidence>